<dbReference type="PANTHER" id="PTHR43056:SF5">
    <property type="entry name" value="PEPTIDASE S9 PROLYL OLIGOPEPTIDASE CATALYTIC DOMAIN-CONTAINING PROTEIN"/>
    <property type="match status" value="1"/>
</dbReference>
<feature type="domain" description="Peptidase S9 prolyl oligopeptidase catalytic" evidence="1">
    <location>
        <begin position="430"/>
        <end position="637"/>
    </location>
</feature>
<dbReference type="InterPro" id="IPR029058">
    <property type="entry name" value="AB_hydrolase_fold"/>
</dbReference>
<dbReference type="Proteomes" id="UP001597419">
    <property type="component" value="Unassembled WGS sequence"/>
</dbReference>
<gene>
    <name evidence="2" type="ORF">ACFSYJ_30250</name>
</gene>
<dbReference type="Gene3D" id="3.40.50.1820">
    <property type="entry name" value="alpha/beta hydrolase"/>
    <property type="match status" value="1"/>
</dbReference>
<dbReference type="Pfam" id="PF00326">
    <property type="entry name" value="Peptidase_S9"/>
    <property type="match status" value="1"/>
</dbReference>
<dbReference type="SUPFAM" id="SSF53474">
    <property type="entry name" value="alpha/beta-Hydrolases"/>
    <property type="match status" value="1"/>
</dbReference>
<evidence type="ECO:0000259" key="1">
    <source>
        <dbReference type="Pfam" id="PF00326"/>
    </source>
</evidence>
<evidence type="ECO:0000313" key="3">
    <source>
        <dbReference type="Proteomes" id="UP001597419"/>
    </source>
</evidence>
<evidence type="ECO:0000313" key="2">
    <source>
        <dbReference type="EMBL" id="MFD2462926.1"/>
    </source>
</evidence>
<comment type="caution">
    <text evidence="2">The sequence shown here is derived from an EMBL/GenBank/DDBJ whole genome shotgun (WGS) entry which is preliminary data.</text>
</comment>
<protein>
    <submittedName>
        <fullName evidence="2">Prolyl oligopeptidase family serine peptidase</fullName>
    </submittedName>
</protein>
<dbReference type="PANTHER" id="PTHR43056">
    <property type="entry name" value="PEPTIDASE S9 PROLYL OLIGOPEPTIDASE"/>
    <property type="match status" value="1"/>
</dbReference>
<dbReference type="SUPFAM" id="SSF69304">
    <property type="entry name" value="Tricorn protease N-terminal domain"/>
    <property type="match status" value="1"/>
</dbReference>
<keyword evidence="3" id="KW-1185">Reference proteome</keyword>
<dbReference type="EMBL" id="JBHUKU010000020">
    <property type="protein sequence ID" value="MFD2462926.1"/>
    <property type="molecule type" value="Genomic_DNA"/>
</dbReference>
<name>A0ABW5GPW5_9PSEU</name>
<proteinExistence type="predicted"/>
<reference evidence="3" key="1">
    <citation type="journal article" date="2019" name="Int. J. Syst. Evol. Microbiol.">
        <title>The Global Catalogue of Microorganisms (GCM) 10K type strain sequencing project: providing services to taxonomists for standard genome sequencing and annotation.</title>
        <authorList>
            <consortium name="The Broad Institute Genomics Platform"/>
            <consortium name="The Broad Institute Genome Sequencing Center for Infectious Disease"/>
            <person name="Wu L."/>
            <person name="Ma J."/>
        </authorList>
    </citation>
    <scope>NUCLEOTIDE SEQUENCE [LARGE SCALE GENOMIC DNA]</scope>
    <source>
        <strain evidence="3">CGMCC 4.7643</strain>
    </source>
</reference>
<dbReference type="InterPro" id="IPR001375">
    <property type="entry name" value="Peptidase_S9_cat"/>
</dbReference>
<dbReference type="RefSeq" id="WP_345392922.1">
    <property type="nucleotide sequence ID" value="NZ_BAABHG010000005.1"/>
</dbReference>
<organism evidence="2 3">
    <name type="scientific">Amycolatopsis samaneae</name>
    <dbReference type="NCBI Taxonomy" id="664691"/>
    <lineage>
        <taxon>Bacteria</taxon>
        <taxon>Bacillati</taxon>
        <taxon>Actinomycetota</taxon>
        <taxon>Actinomycetes</taxon>
        <taxon>Pseudonocardiales</taxon>
        <taxon>Pseudonocardiaceae</taxon>
        <taxon>Amycolatopsis</taxon>
    </lineage>
</organism>
<accession>A0ABW5GPW5</accession>
<dbReference type="InterPro" id="IPR050585">
    <property type="entry name" value="Xaa-Pro_dipeptidyl-ppase/CocE"/>
</dbReference>
<sequence>MSRISPYGTWASPITAASAAAAGGGPQWLDAVGDELWWAEARPGEAGRVALVRALPGGGTEDVLPAPWNARNRLHEYGGRPWTVVEGGDGRVVVFTHWADQRVYARRSSGDTVALTPEPVVPQGVRYGDLRPGRPGEVWAVRERGVGPKRSDVARELVAIPVGGGEERVLTASHHFLTGPQLSPDGAHAAWLGWEHPAMPWDGTELCVAEVMPDGTFGPHRVLAGGTDVAVCQLEWEGPDRLLALLDPDGWWNLHRIGLDGAVRNLAPVPRELGGPLWKLGMRWFTPLGGGRYAVLDAGTLAVLDESTGDVAPVPAVAELTEWSSTCLAAHAGGVAGVAAGAVREAAVVHVDPAADGYRALTPQSAELPPAAYLPVPEERVVTTADGASVPAYVFPPTNPDFDAPEGELPPFLVLAHGGPTGQYHPALELDVAYFTSRGIGIAAVNYGGSTGYGRAFRERLRGQWGVVDVADCVAVAEALVADGVADGRRLGIRGGSAGGFTAAASLTMTKTYRAGTVMYPILDLSGWTGEGGETHDFESRYLDGLVGPLPETARRYRDRSPLHHAEALAGPVLFLQGLEDEICPPEQADRFVAALAGRGIEHAYLTFPGEQHGFRRAETIITALEAELSFYGQVFGFEPVDVPRLGLSR</sequence>